<sequence length="167" mass="18675">METDWTPIAIAAGWAIILGGAGGALTEIGQWYRELRKPPWQPPDWLFGPAWTIILGLAGWSFYVGLTEAPTPEARAGVWALFIANFVLHFLWSPLFFKLKRPDWALAENVFLWLSVVGLMTVLPRLAGDSFAGWLNVPYFVWVSFAFLLNAKIVQLNRPFGKEPSAA</sequence>
<reference evidence="7 10" key="2">
    <citation type="submission" date="2020-08" db="EMBL/GenBank/DDBJ databases">
        <title>Genomic Encyclopedia of Type Strains, Phase IV (KMG-IV): sequencing the most valuable type-strain genomes for metagenomic binning, comparative biology and taxonomic classification.</title>
        <authorList>
            <person name="Goeker M."/>
        </authorList>
    </citation>
    <scope>NUCLEOTIDE SEQUENCE [LARGE SCALE GENOMIC DNA]</scope>
    <source>
        <strain evidence="7 10">DSM 8510</strain>
    </source>
</reference>
<feature type="transmembrane region" description="Helical" evidence="6">
    <location>
        <begin position="6"/>
        <end position="25"/>
    </location>
</feature>
<feature type="transmembrane region" description="Helical" evidence="6">
    <location>
        <begin position="109"/>
        <end position="127"/>
    </location>
</feature>
<evidence type="ECO:0000256" key="2">
    <source>
        <dbReference type="ARBA" id="ARBA00007524"/>
    </source>
</evidence>
<feature type="transmembrane region" description="Helical" evidence="6">
    <location>
        <begin position="133"/>
        <end position="151"/>
    </location>
</feature>
<name>A0A6I4UIX9_9SPHN</name>
<reference evidence="8 9" key="1">
    <citation type="submission" date="2019-12" db="EMBL/GenBank/DDBJ databases">
        <title>Genomic-based taxomic classification of the family Erythrobacteraceae.</title>
        <authorList>
            <person name="Xu L."/>
        </authorList>
    </citation>
    <scope>NUCLEOTIDE SEQUENCE [LARGE SCALE GENOMIC DNA]</scope>
    <source>
        <strain evidence="8 9">JCM 10282</strain>
    </source>
</reference>
<proteinExistence type="inferred from homology"/>
<keyword evidence="5 6" id="KW-0472">Membrane</keyword>
<keyword evidence="4 6" id="KW-1133">Transmembrane helix</keyword>
<dbReference type="EMBL" id="JACICE010000002">
    <property type="protein sequence ID" value="MBB3776070.1"/>
    <property type="molecule type" value="Genomic_DNA"/>
</dbReference>
<evidence type="ECO:0000256" key="1">
    <source>
        <dbReference type="ARBA" id="ARBA00004141"/>
    </source>
</evidence>
<evidence type="ECO:0000313" key="9">
    <source>
        <dbReference type="Proteomes" id="UP000430021"/>
    </source>
</evidence>
<dbReference type="FunFam" id="1.20.1260.100:FF:000001">
    <property type="entry name" value="translocator protein 2"/>
    <property type="match status" value="1"/>
</dbReference>
<dbReference type="CDD" id="cd15904">
    <property type="entry name" value="TSPO_MBR"/>
    <property type="match status" value="1"/>
</dbReference>
<dbReference type="GO" id="GO:0033013">
    <property type="term" value="P:tetrapyrrole metabolic process"/>
    <property type="evidence" value="ECO:0007669"/>
    <property type="project" value="UniProtKB-ARBA"/>
</dbReference>
<dbReference type="InterPro" id="IPR038330">
    <property type="entry name" value="TspO/MBR-related_sf"/>
</dbReference>
<comment type="caution">
    <text evidence="8">The sequence shown here is derived from an EMBL/GenBank/DDBJ whole genome shotgun (WGS) entry which is preliminary data.</text>
</comment>
<dbReference type="OrthoDB" id="9795496at2"/>
<keyword evidence="10" id="KW-1185">Reference proteome</keyword>
<dbReference type="Pfam" id="PF03073">
    <property type="entry name" value="TspO_MBR"/>
    <property type="match status" value="1"/>
</dbReference>
<evidence type="ECO:0000313" key="7">
    <source>
        <dbReference type="EMBL" id="MBB3776070.1"/>
    </source>
</evidence>
<dbReference type="GO" id="GO:0016020">
    <property type="term" value="C:membrane"/>
    <property type="evidence" value="ECO:0007669"/>
    <property type="project" value="UniProtKB-SubCell"/>
</dbReference>
<evidence type="ECO:0000313" key="8">
    <source>
        <dbReference type="EMBL" id="MXP38842.1"/>
    </source>
</evidence>
<dbReference type="PIRSF" id="PIRSF005859">
    <property type="entry name" value="PBR"/>
    <property type="match status" value="1"/>
</dbReference>
<accession>A0A6I4UIX9</accession>
<dbReference type="Gene3D" id="1.20.1260.100">
    <property type="entry name" value="TspO/MBR protein"/>
    <property type="match status" value="1"/>
</dbReference>
<organism evidence="8 9">
    <name type="scientific">Erythrobacter ramosus</name>
    <dbReference type="NCBI Taxonomy" id="35811"/>
    <lineage>
        <taxon>Bacteria</taxon>
        <taxon>Pseudomonadati</taxon>
        <taxon>Pseudomonadota</taxon>
        <taxon>Alphaproteobacteria</taxon>
        <taxon>Sphingomonadales</taxon>
        <taxon>Erythrobacteraceae</taxon>
        <taxon>Erythrobacter/Porphyrobacter group</taxon>
        <taxon>Erythrobacter</taxon>
    </lineage>
</organism>
<feature type="transmembrane region" description="Helical" evidence="6">
    <location>
        <begin position="45"/>
        <end position="64"/>
    </location>
</feature>
<dbReference type="Proteomes" id="UP000548685">
    <property type="component" value="Unassembled WGS sequence"/>
</dbReference>
<dbReference type="RefSeq" id="WP_160760945.1">
    <property type="nucleotide sequence ID" value="NZ_BAAADZ010000010.1"/>
</dbReference>
<feature type="transmembrane region" description="Helical" evidence="6">
    <location>
        <begin position="76"/>
        <end position="97"/>
    </location>
</feature>
<dbReference type="InterPro" id="IPR004307">
    <property type="entry name" value="TspO_MBR"/>
</dbReference>
<evidence type="ECO:0000256" key="6">
    <source>
        <dbReference type="SAM" id="Phobius"/>
    </source>
</evidence>
<keyword evidence="3 6" id="KW-0812">Transmembrane</keyword>
<gene>
    <name evidence="7" type="ORF">FHS52_002039</name>
    <name evidence="8" type="ORF">GRI59_09515</name>
</gene>
<dbReference type="EMBL" id="WTYB01000002">
    <property type="protein sequence ID" value="MXP38842.1"/>
    <property type="molecule type" value="Genomic_DNA"/>
</dbReference>
<evidence type="ECO:0000256" key="4">
    <source>
        <dbReference type="ARBA" id="ARBA00022989"/>
    </source>
</evidence>
<comment type="similarity">
    <text evidence="2">Belongs to the TspO/BZRP family.</text>
</comment>
<evidence type="ECO:0000256" key="5">
    <source>
        <dbReference type="ARBA" id="ARBA00023136"/>
    </source>
</evidence>
<dbReference type="PANTHER" id="PTHR10057:SF0">
    <property type="entry name" value="TRANSLOCATOR PROTEIN"/>
    <property type="match status" value="1"/>
</dbReference>
<dbReference type="PANTHER" id="PTHR10057">
    <property type="entry name" value="PERIPHERAL-TYPE BENZODIAZEPINE RECEPTOR"/>
    <property type="match status" value="1"/>
</dbReference>
<dbReference type="Proteomes" id="UP000430021">
    <property type="component" value="Unassembled WGS sequence"/>
</dbReference>
<protein>
    <submittedName>
        <fullName evidence="8">Tryptophan-rich sensory protein</fullName>
    </submittedName>
</protein>
<evidence type="ECO:0000256" key="3">
    <source>
        <dbReference type="ARBA" id="ARBA00022692"/>
    </source>
</evidence>
<evidence type="ECO:0000313" key="10">
    <source>
        <dbReference type="Proteomes" id="UP000548685"/>
    </source>
</evidence>
<comment type="subcellular location">
    <subcellularLocation>
        <location evidence="1">Membrane</location>
        <topology evidence="1">Multi-pass membrane protein</topology>
    </subcellularLocation>
</comment>
<dbReference type="AlphaFoldDB" id="A0A6I4UIX9"/>